<dbReference type="InParanoid" id="K1PW09"/>
<dbReference type="EMBL" id="JH816261">
    <property type="protein sequence ID" value="EKC25913.1"/>
    <property type="molecule type" value="Genomic_DNA"/>
</dbReference>
<dbReference type="AlphaFoldDB" id="K1PW09"/>
<protein>
    <submittedName>
        <fullName evidence="1">Uncharacterized protein</fullName>
    </submittedName>
</protein>
<gene>
    <name evidence="1" type="ORF">CGI_10007204</name>
</gene>
<proteinExistence type="predicted"/>
<name>K1PW09_MAGGI</name>
<reference evidence="1" key="1">
    <citation type="journal article" date="2012" name="Nature">
        <title>The oyster genome reveals stress adaptation and complexity of shell formation.</title>
        <authorList>
            <person name="Zhang G."/>
            <person name="Fang X."/>
            <person name="Guo X."/>
            <person name="Li L."/>
            <person name="Luo R."/>
            <person name="Xu F."/>
            <person name="Yang P."/>
            <person name="Zhang L."/>
            <person name="Wang X."/>
            <person name="Qi H."/>
            <person name="Xiong Z."/>
            <person name="Que H."/>
            <person name="Xie Y."/>
            <person name="Holland P.W."/>
            <person name="Paps J."/>
            <person name="Zhu Y."/>
            <person name="Wu F."/>
            <person name="Chen Y."/>
            <person name="Wang J."/>
            <person name="Peng C."/>
            <person name="Meng J."/>
            <person name="Yang L."/>
            <person name="Liu J."/>
            <person name="Wen B."/>
            <person name="Zhang N."/>
            <person name="Huang Z."/>
            <person name="Zhu Q."/>
            <person name="Feng Y."/>
            <person name="Mount A."/>
            <person name="Hedgecock D."/>
            <person name="Xu Z."/>
            <person name="Liu Y."/>
            <person name="Domazet-Loso T."/>
            <person name="Du Y."/>
            <person name="Sun X."/>
            <person name="Zhang S."/>
            <person name="Liu B."/>
            <person name="Cheng P."/>
            <person name="Jiang X."/>
            <person name="Li J."/>
            <person name="Fan D."/>
            <person name="Wang W."/>
            <person name="Fu W."/>
            <person name="Wang T."/>
            <person name="Wang B."/>
            <person name="Zhang J."/>
            <person name="Peng Z."/>
            <person name="Li Y."/>
            <person name="Li N."/>
            <person name="Wang J."/>
            <person name="Chen M."/>
            <person name="He Y."/>
            <person name="Tan F."/>
            <person name="Song X."/>
            <person name="Zheng Q."/>
            <person name="Huang R."/>
            <person name="Yang H."/>
            <person name="Du X."/>
            <person name="Chen L."/>
            <person name="Yang M."/>
            <person name="Gaffney P.M."/>
            <person name="Wang S."/>
            <person name="Luo L."/>
            <person name="She Z."/>
            <person name="Ming Y."/>
            <person name="Huang W."/>
            <person name="Zhang S."/>
            <person name="Huang B."/>
            <person name="Zhang Y."/>
            <person name="Qu T."/>
            <person name="Ni P."/>
            <person name="Miao G."/>
            <person name="Wang J."/>
            <person name="Wang Q."/>
            <person name="Steinberg C.E."/>
            <person name="Wang H."/>
            <person name="Li N."/>
            <person name="Qian L."/>
            <person name="Zhang G."/>
            <person name="Li Y."/>
            <person name="Yang H."/>
            <person name="Liu X."/>
            <person name="Wang J."/>
            <person name="Yin Y."/>
            <person name="Wang J."/>
        </authorList>
    </citation>
    <scope>NUCLEOTIDE SEQUENCE [LARGE SCALE GENOMIC DNA]</scope>
    <source>
        <strain evidence="1">05x7-T-G4-1.051#20</strain>
    </source>
</reference>
<accession>K1PW09</accession>
<sequence length="93" mass="10371">MFVDIGDNHSVVDRVKLCYIYDDIDSAELSDIRGDKKEEMKGTLHYVFDGVMPFLQGFLEVVAPLVSIERQMKNLVACMTSLLSASTLPVDVS</sequence>
<evidence type="ECO:0000313" key="1">
    <source>
        <dbReference type="EMBL" id="EKC25913.1"/>
    </source>
</evidence>
<dbReference type="HOGENOM" id="CLU_2401757_0_0_1"/>
<organism evidence="1">
    <name type="scientific">Magallana gigas</name>
    <name type="common">Pacific oyster</name>
    <name type="synonym">Crassostrea gigas</name>
    <dbReference type="NCBI Taxonomy" id="29159"/>
    <lineage>
        <taxon>Eukaryota</taxon>
        <taxon>Metazoa</taxon>
        <taxon>Spiralia</taxon>
        <taxon>Lophotrochozoa</taxon>
        <taxon>Mollusca</taxon>
        <taxon>Bivalvia</taxon>
        <taxon>Autobranchia</taxon>
        <taxon>Pteriomorphia</taxon>
        <taxon>Ostreida</taxon>
        <taxon>Ostreoidea</taxon>
        <taxon>Ostreidae</taxon>
        <taxon>Magallana</taxon>
    </lineage>
</organism>